<sequence length="1432" mass="160632">MLWLIIVNCIAACPHEDTELQLWNPGHNEAHHVSIGNGRRLLLSSSATVHSIRISDGGKLVVADTKQPILLRTKHILIANEGELHIGSADCPYKGNFTIVLYGRSDDVDAEHSYFGRKYIGVGTGGMLEIHGEKKIAWTFLNKTLHPGETNEDSYQFEKSWGNRGIIVHVIDPQTGEVLHSDRFDTYKSKDESRRLAQYVDLVEDGMILAMVVNDEGSNNLEDLAKKSLAKLGSRQFHQLGFRYPWSFITIKGDVSSSVEDHAPYQGTKASSEAKTSKVFQSAYGEHFTVTATSQWIQGSEWTEWFDRDDERGSGDWEKLADLRNAFPDKICANPLDIEAATHDGIPSNLTNEVFHKIDKDYGFVCLNKDQPDGICNNYKVRFLCGKLVKPQASITIDTHSNTTILELADDTRTWKAGDTIVVASTDYSMYQAEEFTLLPCPGCVANQVRVQGKPVYLHIGEEVDGVDMRAEVGLLTRNILIMGEMETKCYGNDACKFFDFDTFGGHLKVERGFKAAHITGVELKHMGQQSMGHYPIHFHMNGDVDEKGGYHPPTSVEGVSVHHTFSRCVTVHGSNGLLVKDVVGYNALGHCFFTEDGPEERNTFDHCLGLLVKAGTLLPSDRDSKMCRDITDGAYPGYVANPRQDCSATSTFWMANPNNNLINCAAAGSEETGFWFIFHHVPTGPSEGMYAPGRTEHTPLGQFRNNRAHSNYRAGMILDNGVKTTEANAKDKRPFLSLIGARYSPHKDSDPCKPRVPALIHRFIAFKNQDHGAWLRGGDVWLDACHHHKRPILFTACLSYLQSVPHQCDSHGMDKGVIVLIGMPGIIMCLSLKIQKLVLFKCICRLCVAPNWQFQMKAAPEPLHSRSNQCVPVCPCSFADNGIGLTLASGGTFPDDDGSKQEVKNSLFVGESENRGMPMPDSRIWGPGGPDSNGRTLPRGVNFPIRGMQIYDGPINVQNCTFRKFVALEGRHTSAFGFRLNNSWQSCPNNNVSDITFEDVPITSRVFFGEPGPWFNKMQMDGDKTTVFHDTDGTVSEYPGAFLVKEDNWLLRHPDCIDVPDWRAAICSGRYAQIYVQAHNPANLNMKIVKDEYPEHPLVLMGALGKKSHYQQYQPVVTLAKSYTLHWDKPAPAEVTVWLINFNRNDWIKVGFCYPKGTTFTIISDIHNRLKKQTRKTGIFMRTFQRDKIDHSHSVHGYYYWEEDTGLLFLQLKAQNDKENLAFCSVKGCERIKIRAVIPKNSGPSDCTAKAYPKYAEMPIVDVPMPKKLPNTQLHSKDHFLEMKLQSYNTRFFHIKDDFAYAEINGRKIYQADDGVQLTVIDSHYGKVLDSKSFRNSILLGIPAHIESYIANIKDDCIVLMTSKGRLVSRGPWTKTLETLGADRNIKLKDKMVFVGFKGDYRPEWVRLVTDDEVAKIHQVVPIPVVKKMKL</sequence>
<keyword evidence="9 15" id="KW-0430">Lectin</keyword>
<keyword evidence="12" id="KW-0472">Membrane</keyword>
<dbReference type="InterPro" id="IPR011050">
    <property type="entry name" value="Pectin_lyase_fold/virulence"/>
</dbReference>
<evidence type="ECO:0000256" key="11">
    <source>
        <dbReference type="ARBA" id="ARBA00022801"/>
    </source>
</evidence>
<protein>
    <recommendedName>
        <fullName evidence="5">hyaluronoglucosaminidase</fullName>
        <ecNumber evidence="5">3.2.1.35</ecNumber>
    </recommendedName>
</protein>
<evidence type="ECO:0000256" key="5">
    <source>
        <dbReference type="ARBA" id="ARBA00012774"/>
    </source>
</evidence>
<keyword evidence="8" id="KW-0732">Signal</keyword>
<evidence type="ECO:0000313" key="18">
    <source>
        <dbReference type="Proteomes" id="UP000736164"/>
    </source>
</evidence>
<dbReference type="CDD" id="cd13938">
    <property type="entry name" value="PANDER_like_TMEM2"/>
    <property type="match status" value="1"/>
</dbReference>
<evidence type="ECO:0000256" key="3">
    <source>
        <dbReference type="ARBA" id="ARBA00004613"/>
    </source>
</evidence>
<evidence type="ECO:0000313" key="17">
    <source>
        <dbReference type="EMBL" id="MBN3313364.1"/>
    </source>
</evidence>
<feature type="non-terminal residue" evidence="17">
    <location>
        <position position="1"/>
    </location>
</feature>
<accession>A0A8J7NFT0</accession>
<evidence type="ECO:0000256" key="15">
    <source>
        <dbReference type="PROSITE-ProRule" id="PRU01375"/>
    </source>
</evidence>
<dbReference type="PANTHER" id="PTHR15535:SF15">
    <property type="entry name" value="CELL MIGRATION-INDUCING AND HYALURONAN-BINDING PROTEIN"/>
    <property type="match status" value="1"/>
</dbReference>
<evidence type="ECO:0000256" key="9">
    <source>
        <dbReference type="ARBA" id="ARBA00022734"/>
    </source>
</evidence>
<feature type="domain" description="G8" evidence="16">
    <location>
        <begin position="21"/>
        <end position="143"/>
    </location>
</feature>
<evidence type="ECO:0000259" key="16">
    <source>
        <dbReference type="PROSITE" id="PS51484"/>
    </source>
</evidence>
<dbReference type="PANTHER" id="PTHR15535">
    <property type="entry name" value="TRANSMEMBRANE PROTEIN 2-RELATED"/>
    <property type="match status" value="1"/>
</dbReference>
<dbReference type="Proteomes" id="UP000736164">
    <property type="component" value="Unassembled WGS sequence"/>
</dbReference>
<dbReference type="InterPro" id="IPR052252">
    <property type="entry name" value="CEMIP/CEMIP2"/>
</dbReference>
<dbReference type="Pfam" id="PF24606">
    <property type="entry name" value="CEMIP_beta-hel"/>
    <property type="match status" value="1"/>
</dbReference>
<evidence type="ECO:0000256" key="10">
    <source>
        <dbReference type="ARBA" id="ARBA00022737"/>
    </source>
</evidence>
<dbReference type="EMBL" id="JAAWVO010011627">
    <property type="protein sequence ID" value="MBN3313364.1"/>
    <property type="molecule type" value="Genomic_DNA"/>
</dbReference>
<proteinExistence type="inferred from homology"/>
<organism evidence="17 18">
    <name type="scientific">Atractosteus spatula</name>
    <name type="common">Alligator gar</name>
    <name type="synonym">Lepisosteus spatula</name>
    <dbReference type="NCBI Taxonomy" id="7917"/>
    <lineage>
        <taxon>Eukaryota</taxon>
        <taxon>Metazoa</taxon>
        <taxon>Chordata</taxon>
        <taxon>Craniata</taxon>
        <taxon>Vertebrata</taxon>
        <taxon>Euteleostomi</taxon>
        <taxon>Actinopterygii</taxon>
        <taxon>Neopterygii</taxon>
        <taxon>Holostei</taxon>
        <taxon>Semionotiformes</taxon>
        <taxon>Lepisosteidae</taxon>
        <taxon>Atractosteus</taxon>
    </lineage>
</organism>
<evidence type="ECO:0000256" key="2">
    <source>
        <dbReference type="ARBA" id="ARBA00004236"/>
    </source>
</evidence>
<name>A0A8J7NFT0_ATRSP</name>
<dbReference type="GO" id="GO:0005576">
    <property type="term" value="C:extracellular region"/>
    <property type="evidence" value="ECO:0007669"/>
    <property type="project" value="UniProtKB-SubCell"/>
</dbReference>
<evidence type="ECO:0000256" key="4">
    <source>
        <dbReference type="ARBA" id="ARBA00007586"/>
    </source>
</evidence>
<reference evidence="17" key="1">
    <citation type="journal article" date="2021" name="Cell">
        <title>Tracing the genetic footprints of vertebrate landing in non-teleost ray-finned fishes.</title>
        <authorList>
            <person name="Bi X."/>
            <person name="Wang K."/>
            <person name="Yang L."/>
            <person name="Pan H."/>
            <person name="Jiang H."/>
            <person name="Wei Q."/>
            <person name="Fang M."/>
            <person name="Yu H."/>
            <person name="Zhu C."/>
            <person name="Cai Y."/>
            <person name="He Y."/>
            <person name="Gan X."/>
            <person name="Zeng H."/>
            <person name="Yu D."/>
            <person name="Zhu Y."/>
            <person name="Jiang H."/>
            <person name="Qiu Q."/>
            <person name="Yang H."/>
            <person name="Zhang Y.E."/>
            <person name="Wang W."/>
            <person name="Zhu M."/>
            <person name="He S."/>
            <person name="Zhang G."/>
        </authorList>
    </citation>
    <scope>NUCLEOTIDE SEQUENCE</scope>
    <source>
        <strain evidence="17">Allg_001</strain>
    </source>
</reference>
<keyword evidence="18" id="KW-1185">Reference proteome</keyword>
<dbReference type="PROSITE" id="PS52031">
    <property type="entry name" value="GG_LECTIN"/>
    <property type="match status" value="2"/>
</dbReference>
<keyword evidence="11" id="KW-0378">Hydrolase</keyword>
<evidence type="ECO:0000256" key="6">
    <source>
        <dbReference type="ARBA" id="ARBA00022475"/>
    </source>
</evidence>
<dbReference type="GO" id="GO:0030246">
    <property type="term" value="F:carbohydrate binding"/>
    <property type="evidence" value="ECO:0007669"/>
    <property type="project" value="UniProtKB-UniRule"/>
</dbReference>
<dbReference type="SMART" id="SM01225">
    <property type="entry name" value="G8"/>
    <property type="match status" value="1"/>
</dbReference>
<evidence type="ECO:0000256" key="8">
    <source>
        <dbReference type="ARBA" id="ARBA00022729"/>
    </source>
</evidence>
<dbReference type="InterPro" id="IPR019316">
    <property type="entry name" value="G8_domain"/>
</dbReference>
<dbReference type="SUPFAM" id="SSF51126">
    <property type="entry name" value="Pectin lyase-like"/>
    <property type="match status" value="1"/>
</dbReference>
<dbReference type="Pfam" id="PF15711">
    <property type="entry name" value="ILEI"/>
    <property type="match status" value="2"/>
</dbReference>
<keyword evidence="6" id="KW-1003">Cell membrane</keyword>
<evidence type="ECO:0000256" key="14">
    <source>
        <dbReference type="ARBA" id="ARBA00023295"/>
    </source>
</evidence>
<feature type="non-terminal residue" evidence="17">
    <location>
        <position position="1432"/>
    </location>
</feature>
<comment type="similarity">
    <text evidence="4">Belongs to the CEMIP family.</text>
</comment>
<dbReference type="InterPro" id="IPR039477">
    <property type="entry name" value="ILEI/PANDER_dom"/>
</dbReference>
<gene>
    <name evidence="17" type="primary">Cemip</name>
    <name evidence="17" type="ORF">GTO95_0001633</name>
</gene>
<dbReference type="InterPro" id="IPR055401">
    <property type="entry name" value="CEMIP_beta-hel_dom"/>
</dbReference>
<evidence type="ECO:0000256" key="7">
    <source>
        <dbReference type="ARBA" id="ARBA00022525"/>
    </source>
</evidence>
<keyword evidence="10" id="KW-0677">Repeat</keyword>
<keyword evidence="13" id="KW-0325">Glycoprotein</keyword>
<keyword evidence="7" id="KW-0964">Secreted</keyword>
<dbReference type="Pfam" id="PF24605">
    <property type="entry name" value="CEMIP_X"/>
    <property type="match status" value="1"/>
</dbReference>
<comment type="caution">
    <text evidence="17">The sequence shown here is derived from an EMBL/GenBank/DDBJ whole genome shotgun (WGS) entry which is preliminary data.</text>
</comment>
<dbReference type="InterPro" id="IPR055400">
    <property type="entry name" value="CEMIP_X"/>
</dbReference>
<evidence type="ECO:0000256" key="13">
    <source>
        <dbReference type="ARBA" id="ARBA00023180"/>
    </source>
</evidence>
<dbReference type="GO" id="GO:0005886">
    <property type="term" value="C:plasma membrane"/>
    <property type="evidence" value="ECO:0007669"/>
    <property type="project" value="UniProtKB-SubCell"/>
</dbReference>
<dbReference type="GO" id="GO:0004415">
    <property type="term" value="F:hyalurononglucosaminidase activity"/>
    <property type="evidence" value="ECO:0007669"/>
    <property type="project" value="UniProtKB-EC"/>
</dbReference>
<dbReference type="Pfam" id="PF10162">
    <property type="entry name" value="G8"/>
    <property type="match status" value="1"/>
</dbReference>
<comment type="subcellular location">
    <subcellularLocation>
        <location evidence="2">Cell membrane</location>
    </subcellularLocation>
    <subcellularLocation>
        <location evidence="3">Secreted</location>
    </subcellularLocation>
</comment>
<dbReference type="Pfam" id="PF13330">
    <property type="entry name" value="Mucin2_WxxW"/>
    <property type="match status" value="2"/>
</dbReference>
<keyword evidence="14" id="KW-0326">Glycosidase</keyword>
<evidence type="ECO:0000256" key="1">
    <source>
        <dbReference type="ARBA" id="ARBA00000251"/>
    </source>
</evidence>
<comment type="catalytic activity">
    <reaction evidence="1">
        <text>Random hydrolysis of (1-&gt;4)-linkages between N-acetyl-beta-D-glucosamine and D-glucuronate residues in hyaluronate.</text>
        <dbReference type="EC" id="3.2.1.35"/>
    </reaction>
</comment>
<evidence type="ECO:0000256" key="12">
    <source>
        <dbReference type="ARBA" id="ARBA00023136"/>
    </source>
</evidence>
<dbReference type="EC" id="3.2.1.35" evidence="5"/>
<dbReference type="InterPro" id="IPR039473">
    <property type="entry name" value="TMEM2_PANDER-like"/>
</dbReference>
<dbReference type="PROSITE" id="PS51484">
    <property type="entry name" value="G8"/>
    <property type="match status" value="1"/>
</dbReference>
<dbReference type="InterPro" id="IPR025155">
    <property type="entry name" value="WxxW_domain"/>
</dbReference>